<dbReference type="AlphaFoldDB" id="A0A0B2XF19"/>
<dbReference type="SMART" id="SM00028">
    <property type="entry name" value="TPR"/>
    <property type="match status" value="7"/>
</dbReference>
<dbReference type="InterPro" id="IPR027417">
    <property type="entry name" value="P-loop_NTPase"/>
</dbReference>
<dbReference type="SUPFAM" id="SSF52540">
    <property type="entry name" value="P-loop containing nucleoside triphosphate hydrolases"/>
    <property type="match status" value="1"/>
</dbReference>
<feature type="domain" description="NB-ARC" evidence="1">
    <location>
        <begin position="334"/>
        <end position="502"/>
    </location>
</feature>
<protein>
    <submittedName>
        <fullName evidence="2">Srpk</fullName>
    </submittedName>
</protein>
<accession>A0A0B2XF19</accession>
<dbReference type="SUPFAM" id="SSF48452">
    <property type="entry name" value="TPR-like"/>
    <property type="match status" value="2"/>
</dbReference>
<dbReference type="Proteomes" id="UP000002498">
    <property type="component" value="Unassembled WGS sequence"/>
</dbReference>
<organism evidence="2 3">
    <name type="scientific">Metarhizium robertsii (strain ARSEF 23 / ATCC MYA-3075)</name>
    <name type="common">Metarhizium anisopliae (strain ARSEF 23)</name>
    <dbReference type="NCBI Taxonomy" id="655844"/>
    <lineage>
        <taxon>Eukaryota</taxon>
        <taxon>Fungi</taxon>
        <taxon>Dikarya</taxon>
        <taxon>Ascomycota</taxon>
        <taxon>Pezizomycotina</taxon>
        <taxon>Sordariomycetes</taxon>
        <taxon>Hypocreomycetidae</taxon>
        <taxon>Hypocreales</taxon>
        <taxon>Clavicipitaceae</taxon>
        <taxon>Metarhizium</taxon>
    </lineage>
</organism>
<keyword evidence="3" id="KW-1185">Reference proteome</keyword>
<sequence length="1024" mass="117489">MDSGGQSTASAPGIRVLVEPAEQDLGSPNKNDDGIDIVAIHGIGADPDKTWTGRGPAGERVSWLSDSEMLPKAVPTARIMRFGYESAWYGTGLDEPKKTHVFDVAEMLLKQLELHRQGITRPIIFIAHSYGGLVLMQALRRSFDNPDKWRHLFRFTAGAIFFGTPFRGRRGLTLVQIVEAVAQHNPDLQIYPETMALSVEENPYLQNIVYQFTETRRGDHPIPLWCFYETKPSPIGKTLLNSAIKDGYLIPAESACLDPSKSIERHPLERHHYNLQKFSGPSDPGYLVAMKAIVDLATRAPNYLRECCIDRTQKSCYHIELAKNNQFTGRNSILKAIEQKFFGKDQSQRIALAGLGGVGKTQIALHFVYQLKEKRPDYSIFWVPLLGHESVERAYREIAKKLRLQKSSDNEDIKDLVYQYLSLCKADKWLFILDNADDQELMFGSAHKPGLEEYLPKNENGIILLTTRSRQVAVEFARADVIDIEQMNQEEAANLFKKSLVQDQLPLDEALVTELLTYLTFLPLAITQAAAYLNVTMAPIQTYLGLLRGAEKDVTRLLGREFKDSTRYRGSRNAVGTTWLVTFDQIEKSDQAAVRLLSFISCIEPKSIPRSMLLNMEPEEMEWAVGMLCSYSFLVRRGDSSMFDMHSLVHMATREWVKRQGRREQVVNDAICHLARIFPTNNRADHELRREYLPHVTRSLYQNDGQRTDDAYYLFGKVGDCFYNDRRFKEATKCYEAVCRWKQDHLSKDDHNRLVSEHKLASAYLSDRRIKDAIEIFEHVVVVQKETLDEKDHFRLVLEHELARAYLDDRRIKDAIEIFERVVAVRKETRDEKDHSRLASENALACASLNDGRIKDAIEIFERVVAVKKETLDEKDHDRLASEHELARAYLNDRRVKDAIEIFEHVVAVEKETLDEKDHDRLSLEHELARAYLNNRRVKDVIEIFEHVVAVEKETLDEKDHDRLSLEHELARAYLDDRRIKDAIEIFEHVVAVEKETLDEKDHSRLASENALACASLNDGRMTH</sequence>
<dbReference type="Pfam" id="PF13424">
    <property type="entry name" value="TPR_12"/>
    <property type="match status" value="1"/>
</dbReference>
<dbReference type="HOGENOM" id="CLU_000288_125_13_1"/>
<dbReference type="PANTHER" id="PTHR46082">
    <property type="entry name" value="ATP/GTP-BINDING PROTEIN-RELATED"/>
    <property type="match status" value="1"/>
</dbReference>
<dbReference type="Gene3D" id="3.40.50.300">
    <property type="entry name" value="P-loop containing nucleotide triphosphate hydrolases"/>
    <property type="match status" value="1"/>
</dbReference>
<dbReference type="Gene3D" id="1.25.40.10">
    <property type="entry name" value="Tetratricopeptide repeat domain"/>
    <property type="match status" value="2"/>
</dbReference>
<dbReference type="InterPro" id="IPR029058">
    <property type="entry name" value="AB_hydrolase_fold"/>
</dbReference>
<dbReference type="RefSeq" id="XP_011411433.1">
    <property type="nucleotide sequence ID" value="XM_011413131.1"/>
</dbReference>
<evidence type="ECO:0000313" key="2">
    <source>
        <dbReference type="EMBL" id="KHO11350.1"/>
    </source>
</evidence>
<evidence type="ECO:0000313" key="3">
    <source>
        <dbReference type="Proteomes" id="UP000002498"/>
    </source>
</evidence>
<dbReference type="InterPro" id="IPR019734">
    <property type="entry name" value="TPR_rpt"/>
</dbReference>
<reference evidence="2 3" key="2">
    <citation type="journal article" date="2014" name="Proc. Natl. Acad. Sci. U.S.A.">
        <title>Trajectory and genomic determinants of fungal-pathogen speciation and host adaptation.</title>
        <authorList>
            <person name="Hu X."/>
            <person name="Xiao G."/>
            <person name="Zheng P."/>
            <person name="Shang Y."/>
            <person name="Su Y."/>
            <person name="Zhang X."/>
            <person name="Liu X."/>
            <person name="Zhan S."/>
            <person name="St Leger R.J."/>
            <person name="Wang C."/>
        </authorList>
    </citation>
    <scope>GENOME REANNOTATION</scope>
    <source>
        <strain evidence="3">ARSEF 23 / ATCC MYA-3075</strain>
    </source>
</reference>
<gene>
    <name evidence="2" type="ORF">MAA_11165</name>
</gene>
<reference evidence="2 3" key="1">
    <citation type="journal article" date="2011" name="PLoS Genet.">
        <title>Genome sequencing and comparative transcriptomics of the model entomopathogenic fungi Metarhizium anisopliae and M. acridum.</title>
        <authorList>
            <person name="Gao Q."/>
            <person name="Jin K."/>
            <person name="Ying S.H."/>
            <person name="Zhang Y."/>
            <person name="Xiao G."/>
            <person name="Shang Y."/>
            <person name="Duan Z."/>
            <person name="Hu X."/>
            <person name="Xie X.Q."/>
            <person name="Zhou G."/>
            <person name="Peng G."/>
            <person name="Luo Z."/>
            <person name="Huang W."/>
            <person name="Wang B."/>
            <person name="Fang W."/>
            <person name="Wang S."/>
            <person name="Zhong Y."/>
            <person name="Ma L.J."/>
            <person name="St Leger R.J."/>
            <person name="Zhao G.P."/>
            <person name="Pei Y."/>
            <person name="Feng M.G."/>
            <person name="Xia Y."/>
            <person name="Wang C."/>
        </authorList>
    </citation>
    <scope>NUCLEOTIDE SEQUENCE [LARGE SCALE GENOMIC DNA]</scope>
    <source>
        <strain evidence="3">ARSEF 23 / ATCC MYA-3075</strain>
    </source>
</reference>
<dbReference type="InterPro" id="IPR053137">
    <property type="entry name" value="NLR-like"/>
</dbReference>
<evidence type="ECO:0000259" key="1">
    <source>
        <dbReference type="Pfam" id="PF00931"/>
    </source>
</evidence>
<dbReference type="InterPro" id="IPR011990">
    <property type="entry name" value="TPR-like_helical_dom_sf"/>
</dbReference>
<dbReference type="KEGG" id="maj:MAA_11165"/>
<dbReference type="GeneID" id="23632613"/>
<dbReference type="EMBL" id="ADNJ02000004">
    <property type="protein sequence ID" value="KHO11350.1"/>
    <property type="molecule type" value="Genomic_DNA"/>
</dbReference>
<name>A0A0B2XF19_METRA</name>
<proteinExistence type="predicted"/>
<dbReference type="InterPro" id="IPR002182">
    <property type="entry name" value="NB-ARC"/>
</dbReference>
<dbReference type="GO" id="GO:0043531">
    <property type="term" value="F:ADP binding"/>
    <property type="evidence" value="ECO:0007669"/>
    <property type="project" value="InterPro"/>
</dbReference>
<dbReference type="PANTHER" id="PTHR46082:SF6">
    <property type="entry name" value="AAA+ ATPASE DOMAIN-CONTAINING PROTEIN-RELATED"/>
    <property type="match status" value="1"/>
</dbReference>
<dbReference type="SUPFAM" id="SSF53474">
    <property type="entry name" value="alpha/beta-Hydrolases"/>
    <property type="match status" value="1"/>
</dbReference>
<comment type="caution">
    <text evidence="2">The sequence shown here is derived from an EMBL/GenBank/DDBJ whole genome shotgun (WGS) entry which is preliminary data.</text>
</comment>
<dbReference type="OrthoDB" id="1658288at2759"/>
<dbReference type="Gene3D" id="3.40.50.1820">
    <property type="entry name" value="alpha/beta hydrolase"/>
    <property type="match status" value="1"/>
</dbReference>
<dbReference type="Pfam" id="PF00931">
    <property type="entry name" value="NB-ARC"/>
    <property type="match status" value="1"/>
</dbReference>